<keyword evidence="5" id="KW-0597">Phosphoprotein</keyword>
<evidence type="ECO:0000256" key="1">
    <source>
        <dbReference type="ARBA" id="ARBA00000085"/>
    </source>
</evidence>
<keyword evidence="10" id="KW-0902">Two-component regulatory system</keyword>
<keyword evidence="6" id="KW-0808">Transferase</keyword>
<dbReference type="CDD" id="cd00082">
    <property type="entry name" value="HisKA"/>
    <property type="match status" value="1"/>
</dbReference>
<accession>A0A3B0TVZ8</accession>
<evidence type="ECO:0000256" key="10">
    <source>
        <dbReference type="ARBA" id="ARBA00023012"/>
    </source>
</evidence>
<dbReference type="GO" id="GO:0005886">
    <property type="term" value="C:plasma membrane"/>
    <property type="evidence" value="ECO:0007669"/>
    <property type="project" value="UniProtKB-SubCell"/>
</dbReference>
<evidence type="ECO:0000256" key="6">
    <source>
        <dbReference type="ARBA" id="ARBA00022679"/>
    </source>
</evidence>
<dbReference type="SMART" id="SM00091">
    <property type="entry name" value="PAS"/>
    <property type="match status" value="1"/>
</dbReference>
<dbReference type="PRINTS" id="PR00344">
    <property type="entry name" value="BCTRLSENSOR"/>
</dbReference>
<keyword evidence="4" id="KW-1003">Cell membrane</keyword>
<comment type="catalytic activity">
    <reaction evidence="1">
        <text>ATP + protein L-histidine = ADP + protein N-phospho-L-histidine.</text>
        <dbReference type="EC" id="2.7.13.3"/>
    </reaction>
</comment>
<dbReference type="Pfam" id="PF02518">
    <property type="entry name" value="HATPase_c"/>
    <property type="match status" value="1"/>
</dbReference>
<keyword evidence="7" id="KW-0547">Nucleotide-binding</keyword>
<dbReference type="GO" id="GO:0005524">
    <property type="term" value="F:ATP binding"/>
    <property type="evidence" value="ECO:0007669"/>
    <property type="project" value="UniProtKB-KW"/>
</dbReference>
<dbReference type="GO" id="GO:0000155">
    <property type="term" value="F:phosphorelay sensor kinase activity"/>
    <property type="evidence" value="ECO:0007669"/>
    <property type="project" value="InterPro"/>
</dbReference>
<dbReference type="SMART" id="SM00388">
    <property type="entry name" value="HisKA"/>
    <property type="match status" value="1"/>
</dbReference>
<gene>
    <name evidence="14" type="ORF">MNBD_ALPHA11-1404</name>
</gene>
<dbReference type="PANTHER" id="PTHR43047:SF63">
    <property type="entry name" value="HISTIDINE KINASE"/>
    <property type="match status" value="1"/>
</dbReference>
<dbReference type="SUPFAM" id="SSF55785">
    <property type="entry name" value="PYP-like sensor domain (PAS domain)"/>
    <property type="match status" value="1"/>
</dbReference>
<dbReference type="Pfam" id="PF00512">
    <property type="entry name" value="HisKA"/>
    <property type="match status" value="1"/>
</dbReference>
<dbReference type="InterPro" id="IPR036097">
    <property type="entry name" value="HisK_dim/P_sf"/>
</dbReference>
<organism evidence="14">
    <name type="scientific">hydrothermal vent metagenome</name>
    <dbReference type="NCBI Taxonomy" id="652676"/>
    <lineage>
        <taxon>unclassified sequences</taxon>
        <taxon>metagenomes</taxon>
        <taxon>ecological metagenomes</taxon>
    </lineage>
</organism>
<dbReference type="Gene3D" id="3.30.450.20">
    <property type="entry name" value="PAS domain"/>
    <property type="match status" value="1"/>
</dbReference>
<evidence type="ECO:0000256" key="11">
    <source>
        <dbReference type="ARBA" id="ARBA00023136"/>
    </source>
</evidence>
<dbReference type="FunFam" id="3.30.565.10:FF:000023">
    <property type="entry name" value="PAS domain-containing sensor histidine kinase"/>
    <property type="match status" value="1"/>
</dbReference>
<dbReference type="InterPro" id="IPR003661">
    <property type="entry name" value="HisK_dim/P_dom"/>
</dbReference>
<dbReference type="SUPFAM" id="SSF55874">
    <property type="entry name" value="ATPase domain of HSP90 chaperone/DNA topoisomerase II/histidine kinase"/>
    <property type="match status" value="1"/>
</dbReference>
<evidence type="ECO:0000259" key="12">
    <source>
        <dbReference type="PROSITE" id="PS50109"/>
    </source>
</evidence>
<name>A0A3B0TVZ8_9ZZZZ</name>
<keyword evidence="8 14" id="KW-0418">Kinase</keyword>
<dbReference type="InterPro" id="IPR005467">
    <property type="entry name" value="His_kinase_dom"/>
</dbReference>
<dbReference type="InterPro" id="IPR003594">
    <property type="entry name" value="HATPase_dom"/>
</dbReference>
<dbReference type="CDD" id="cd00130">
    <property type="entry name" value="PAS"/>
    <property type="match status" value="1"/>
</dbReference>
<dbReference type="SUPFAM" id="SSF47384">
    <property type="entry name" value="Homodimeric domain of signal transducing histidine kinase"/>
    <property type="match status" value="1"/>
</dbReference>
<evidence type="ECO:0000256" key="7">
    <source>
        <dbReference type="ARBA" id="ARBA00022741"/>
    </source>
</evidence>
<dbReference type="InterPro" id="IPR035965">
    <property type="entry name" value="PAS-like_dom_sf"/>
</dbReference>
<keyword evidence="11" id="KW-0472">Membrane</keyword>
<evidence type="ECO:0000256" key="2">
    <source>
        <dbReference type="ARBA" id="ARBA00004236"/>
    </source>
</evidence>
<dbReference type="Gene3D" id="1.10.287.130">
    <property type="match status" value="1"/>
</dbReference>
<keyword evidence="9" id="KW-0067">ATP-binding</keyword>
<dbReference type="FunFam" id="1.10.287.130:FF:000038">
    <property type="entry name" value="Sensory transduction histidine kinase"/>
    <property type="match status" value="1"/>
</dbReference>
<reference evidence="14" key="1">
    <citation type="submission" date="2018-06" db="EMBL/GenBank/DDBJ databases">
        <authorList>
            <person name="Zhirakovskaya E."/>
        </authorList>
    </citation>
    <scope>NUCLEOTIDE SEQUENCE</scope>
</reference>
<dbReference type="PANTHER" id="PTHR43047">
    <property type="entry name" value="TWO-COMPONENT HISTIDINE PROTEIN KINASE"/>
    <property type="match status" value="1"/>
</dbReference>
<dbReference type="InterPro" id="IPR004358">
    <property type="entry name" value="Sig_transdc_His_kin-like_C"/>
</dbReference>
<dbReference type="EC" id="2.7.13.3" evidence="3"/>
<dbReference type="GO" id="GO:0009927">
    <property type="term" value="F:histidine phosphotransfer kinase activity"/>
    <property type="evidence" value="ECO:0007669"/>
    <property type="project" value="TreeGrafter"/>
</dbReference>
<dbReference type="PROSITE" id="PS50112">
    <property type="entry name" value="PAS"/>
    <property type="match status" value="1"/>
</dbReference>
<evidence type="ECO:0000259" key="13">
    <source>
        <dbReference type="PROSITE" id="PS50112"/>
    </source>
</evidence>
<comment type="subcellular location">
    <subcellularLocation>
        <location evidence="2">Cell membrane</location>
    </subcellularLocation>
</comment>
<feature type="domain" description="PAS" evidence="13">
    <location>
        <begin position="36"/>
        <end position="106"/>
    </location>
</feature>
<evidence type="ECO:0000256" key="5">
    <source>
        <dbReference type="ARBA" id="ARBA00022553"/>
    </source>
</evidence>
<sequence length="441" mass="49032">TIVGWTGAIYCAMIVTLQTYSSVRLYQLGRDRDRAHNAAVRHLAEHMGDGYIRFTPDAELLFASEHTEDLLGAPRYELLGQGLLERVHILDRPLFLKCLSDSIHSSKNEIIDVRMRRDDANFPTVSLQYVWIEIFFSPIVNKGVSKDKWEIVALLRDVTDRKDHEFELIEARKSAEEASKSKSAFLATMGHELRTPLNAIVGFSEMMSSGIGGDIQPAHEEYVQLIHESGHHLLEVVNMLLDMSKIEAGKFELQLSSFEPVELVRPCVKMIEADAAKKNVTLVTNLNSQLPVIAGDERACRQILINLLSNAVKFSNPGSEVVISVKRQGQKLSISVKDSGIGMSKEASQRIGEAFFQVHDSLSRQYEGTGLGMSIVKGLVALHQGSLKIQSEIGQGTTITVLLPLNGPKNKFIEPQIVTPLIKKIEKIETGQWPEQKSIAL</sequence>
<dbReference type="AlphaFoldDB" id="A0A3B0TVZ8"/>
<dbReference type="InterPro" id="IPR000014">
    <property type="entry name" value="PAS"/>
</dbReference>
<feature type="non-terminal residue" evidence="14">
    <location>
        <position position="1"/>
    </location>
</feature>
<dbReference type="Gene3D" id="3.30.565.10">
    <property type="entry name" value="Histidine kinase-like ATPase, C-terminal domain"/>
    <property type="match status" value="1"/>
</dbReference>
<dbReference type="InterPro" id="IPR036890">
    <property type="entry name" value="HATPase_C_sf"/>
</dbReference>
<dbReference type="EMBL" id="UOEQ01000402">
    <property type="protein sequence ID" value="VAW22178.1"/>
    <property type="molecule type" value="Genomic_DNA"/>
</dbReference>
<evidence type="ECO:0000256" key="9">
    <source>
        <dbReference type="ARBA" id="ARBA00022840"/>
    </source>
</evidence>
<dbReference type="SMART" id="SM00387">
    <property type="entry name" value="HATPase_c"/>
    <property type="match status" value="1"/>
</dbReference>
<feature type="domain" description="Histidine kinase" evidence="12">
    <location>
        <begin position="188"/>
        <end position="407"/>
    </location>
</feature>
<dbReference type="CDD" id="cd16922">
    <property type="entry name" value="HATPase_EvgS-ArcB-TorS-like"/>
    <property type="match status" value="1"/>
</dbReference>
<dbReference type="PROSITE" id="PS50109">
    <property type="entry name" value="HIS_KIN"/>
    <property type="match status" value="1"/>
</dbReference>
<proteinExistence type="predicted"/>
<evidence type="ECO:0000256" key="4">
    <source>
        <dbReference type="ARBA" id="ARBA00022475"/>
    </source>
</evidence>
<evidence type="ECO:0000256" key="8">
    <source>
        <dbReference type="ARBA" id="ARBA00022777"/>
    </source>
</evidence>
<evidence type="ECO:0000256" key="3">
    <source>
        <dbReference type="ARBA" id="ARBA00012438"/>
    </source>
</evidence>
<protein>
    <recommendedName>
        <fullName evidence="3">histidine kinase</fullName>
        <ecNumber evidence="3">2.7.13.3</ecNumber>
    </recommendedName>
</protein>
<evidence type="ECO:0000313" key="14">
    <source>
        <dbReference type="EMBL" id="VAW22178.1"/>
    </source>
</evidence>